<reference evidence="1 2" key="1">
    <citation type="submission" date="2018-11" db="EMBL/GenBank/DDBJ databases">
        <authorList>
            <consortium name="Pathogen Informatics"/>
        </authorList>
    </citation>
    <scope>NUCLEOTIDE SEQUENCE [LARGE SCALE GENOMIC DNA]</scope>
</reference>
<gene>
    <name evidence="1" type="ORF">DILT_LOCUS10150</name>
</gene>
<keyword evidence="2" id="KW-1185">Reference proteome</keyword>
<accession>A0A3P7P0E0</accession>
<name>A0A3P7P0E0_DIBLA</name>
<protein>
    <submittedName>
        <fullName evidence="1">Uncharacterized protein</fullName>
    </submittedName>
</protein>
<dbReference type="EMBL" id="UYRU01058896">
    <property type="protein sequence ID" value="VDN14319.1"/>
    <property type="molecule type" value="Genomic_DNA"/>
</dbReference>
<sequence>MLSPGARFWATTAREFTPPFLRNLAESGLAICLHACLNAYFGLRLGELFRGCQDEVVQTSVIETIGVVYGSLAQITIWLISLWRPGCRIVVIYLFPLSACVTKRLDEDGKLDEFHIDDCSSFA</sequence>
<dbReference type="Proteomes" id="UP000281553">
    <property type="component" value="Unassembled WGS sequence"/>
</dbReference>
<organism evidence="1 2">
    <name type="scientific">Dibothriocephalus latus</name>
    <name type="common">Fish tapeworm</name>
    <name type="synonym">Diphyllobothrium latum</name>
    <dbReference type="NCBI Taxonomy" id="60516"/>
    <lineage>
        <taxon>Eukaryota</taxon>
        <taxon>Metazoa</taxon>
        <taxon>Spiralia</taxon>
        <taxon>Lophotrochozoa</taxon>
        <taxon>Platyhelminthes</taxon>
        <taxon>Cestoda</taxon>
        <taxon>Eucestoda</taxon>
        <taxon>Diphyllobothriidea</taxon>
        <taxon>Diphyllobothriidae</taxon>
        <taxon>Dibothriocephalus</taxon>
    </lineage>
</organism>
<evidence type="ECO:0000313" key="1">
    <source>
        <dbReference type="EMBL" id="VDN14319.1"/>
    </source>
</evidence>
<proteinExistence type="predicted"/>
<dbReference type="OrthoDB" id="10583911at2759"/>
<evidence type="ECO:0000313" key="2">
    <source>
        <dbReference type="Proteomes" id="UP000281553"/>
    </source>
</evidence>
<dbReference type="AlphaFoldDB" id="A0A3P7P0E0"/>